<dbReference type="InterPro" id="IPR036179">
    <property type="entry name" value="Ig-like_dom_sf"/>
</dbReference>
<sequence>MGLTKSRKARAVITVSPSLRFTELPESQTVQIGVDVSFTCKVDGRPTPNIQWWR</sequence>
<reference evidence="2" key="1">
    <citation type="submission" date="2011-11" db="EMBL/GenBank/DDBJ databases">
        <title>Decoding the brain transcriptome of the Eastern honeybee (Apis cerana) based on pyrosequencing.</title>
        <authorList>
            <person name="Sun L."/>
            <person name="Zheng H."/>
            <person name="Wang Y."/>
            <person name="Xie X."/>
            <person name="Zhu Y."/>
            <person name="Gu W."/>
            <person name="Wang S."/>
        </authorList>
    </citation>
    <scope>NUCLEOTIDE SEQUENCE</scope>
    <source>
        <tissue evidence="2">Brain</tissue>
    </source>
</reference>
<dbReference type="PROSITE" id="PS50835">
    <property type="entry name" value="IG_LIKE"/>
    <property type="match status" value="1"/>
</dbReference>
<dbReference type="InterPro" id="IPR013783">
    <property type="entry name" value="Ig-like_fold"/>
</dbReference>
<protein>
    <submittedName>
        <fullName evidence="2">Peroxidasin</fullName>
    </submittedName>
</protein>
<dbReference type="SUPFAM" id="SSF48726">
    <property type="entry name" value="Immunoglobulin"/>
    <property type="match status" value="1"/>
</dbReference>
<name>V9IKD1_APICE</name>
<dbReference type="AlphaFoldDB" id="V9IKD1"/>
<feature type="domain" description="Ig-like" evidence="1">
    <location>
        <begin position="17"/>
        <end position="54"/>
    </location>
</feature>
<gene>
    <name evidence="2" type="ORF">ACCB10650</name>
</gene>
<proteinExistence type="evidence at transcript level"/>
<organism evidence="2">
    <name type="scientific">Apis cerana</name>
    <name type="common">Indian honeybee</name>
    <dbReference type="NCBI Taxonomy" id="7461"/>
    <lineage>
        <taxon>Eukaryota</taxon>
        <taxon>Metazoa</taxon>
        <taxon>Ecdysozoa</taxon>
        <taxon>Arthropoda</taxon>
        <taxon>Hexapoda</taxon>
        <taxon>Insecta</taxon>
        <taxon>Pterygota</taxon>
        <taxon>Neoptera</taxon>
        <taxon>Endopterygota</taxon>
        <taxon>Hymenoptera</taxon>
        <taxon>Apocrita</taxon>
        <taxon>Aculeata</taxon>
        <taxon>Apoidea</taxon>
        <taxon>Anthophila</taxon>
        <taxon>Apidae</taxon>
        <taxon>Apis</taxon>
    </lineage>
</organism>
<accession>V9IKD1</accession>
<evidence type="ECO:0000259" key="1">
    <source>
        <dbReference type="PROSITE" id="PS50835"/>
    </source>
</evidence>
<dbReference type="EMBL" id="JR049429">
    <property type="protein sequence ID" value="AEY60961.1"/>
    <property type="molecule type" value="mRNA"/>
</dbReference>
<dbReference type="Gene3D" id="2.60.40.10">
    <property type="entry name" value="Immunoglobulins"/>
    <property type="match status" value="1"/>
</dbReference>
<evidence type="ECO:0000313" key="2">
    <source>
        <dbReference type="EMBL" id="AEY60961.1"/>
    </source>
</evidence>
<dbReference type="InterPro" id="IPR007110">
    <property type="entry name" value="Ig-like_dom"/>
</dbReference>
<dbReference type="InterPro" id="IPR013098">
    <property type="entry name" value="Ig_I-set"/>
</dbReference>
<dbReference type="Pfam" id="PF07679">
    <property type="entry name" value="I-set"/>
    <property type="match status" value="1"/>
</dbReference>